<proteinExistence type="inferred from homology"/>
<evidence type="ECO:0000256" key="1">
    <source>
        <dbReference type="ARBA" id="ARBA00004141"/>
    </source>
</evidence>
<comment type="similarity">
    <text evidence="2">Belongs to the TrbL/VirB6 family.</text>
</comment>
<feature type="transmembrane region" description="Helical" evidence="7">
    <location>
        <begin position="38"/>
        <end position="64"/>
    </location>
</feature>
<evidence type="ECO:0000256" key="6">
    <source>
        <dbReference type="SAM" id="MobiDB-lite"/>
    </source>
</evidence>
<dbReference type="HOGENOM" id="CLU_699692_0_0_5"/>
<dbReference type="KEGG" id="eli:ELI_03230"/>
<feature type="compositionally biased region" description="Low complexity" evidence="6">
    <location>
        <begin position="354"/>
        <end position="366"/>
    </location>
</feature>
<sequence>MSAQCDLVLSQAAGGIAAALQAVDCVAAEVTGTAFGRLFAPGGALGTVLTILLTLYVAFFAFALITGRSNLSIRSLTPRMLTVGLVLTFATSWVAYQSVVWNLALGAPDWLAGVLTGDSGSATMTFASKVDIVFLAVEQASAGQTDIEAFSPPGMLWMGALLFMLGTVGVLVTARIGLALPVALGPIFVVMALFNGTRGLFTGWLKGVVMLAMTPLFAVLAGSVMLELSVPILSALTANPGEIPARPAMAFLMVGAVHVALMVMVLKVAGTMVAGWRVFGMADKTEERSENAAARQSAQSVTVQGDQAAQAANTTAAAASARRTAVAASIPAVAANDSGGSAGPTTVRETRVVAAASGAGQATPASDPTARTRGLGTRFKSAPPRSMEKMK</sequence>
<feature type="transmembrane region" description="Helical" evidence="7">
    <location>
        <begin position="76"/>
        <end position="96"/>
    </location>
</feature>
<organism evidence="8 9">
    <name type="scientific">Erythrobacter litoralis (strain HTCC2594)</name>
    <dbReference type="NCBI Taxonomy" id="314225"/>
    <lineage>
        <taxon>Bacteria</taxon>
        <taxon>Pseudomonadati</taxon>
        <taxon>Pseudomonadota</taxon>
        <taxon>Alphaproteobacteria</taxon>
        <taxon>Sphingomonadales</taxon>
        <taxon>Erythrobacteraceae</taxon>
        <taxon>Erythrobacter/Porphyrobacter group</taxon>
        <taxon>Erythrobacter</taxon>
    </lineage>
</organism>
<dbReference type="InterPro" id="IPR007688">
    <property type="entry name" value="Conjugal_tfr_TrbL/VirB6"/>
</dbReference>
<evidence type="ECO:0000256" key="5">
    <source>
        <dbReference type="ARBA" id="ARBA00023136"/>
    </source>
</evidence>
<dbReference type="eggNOG" id="COG3704">
    <property type="taxonomic scope" value="Bacteria"/>
</dbReference>
<dbReference type="STRING" id="314225.ELI_03230"/>
<keyword evidence="4 7" id="KW-1133">Transmembrane helix</keyword>
<evidence type="ECO:0000313" key="8">
    <source>
        <dbReference type="EMBL" id="ABC62738.1"/>
    </source>
</evidence>
<accession>Q2NC53</accession>
<dbReference type="RefSeq" id="WP_011413614.1">
    <property type="nucleotide sequence ID" value="NC_007722.1"/>
</dbReference>
<dbReference type="Pfam" id="PF04610">
    <property type="entry name" value="TrbL"/>
    <property type="match status" value="1"/>
</dbReference>
<keyword evidence="9" id="KW-1185">Reference proteome</keyword>
<protein>
    <recommendedName>
        <fullName evidence="10">Type VI secretion protein</fullName>
    </recommendedName>
</protein>
<evidence type="ECO:0000256" key="7">
    <source>
        <dbReference type="SAM" id="Phobius"/>
    </source>
</evidence>
<feature type="region of interest" description="Disordered" evidence="6">
    <location>
        <begin position="352"/>
        <end position="391"/>
    </location>
</feature>
<dbReference type="AlphaFoldDB" id="Q2NC53"/>
<evidence type="ECO:0000256" key="3">
    <source>
        <dbReference type="ARBA" id="ARBA00022692"/>
    </source>
</evidence>
<evidence type="ECO:0008006" key="10">
    <source>
        <dbReference type="Google" id="ProtNLM"/>
    </source>
</evidence>
<keyword evidence="5 7" id="KW-0472">Membrane</keyword>
<keyword evidence="3 7" id="KW-0812">Transmembrane</keyword>
<name>Q2NC53_ERYLH</name>
<evidence type="ECO:0000256" key="2">
    <source>
        <dbReference type="ARBA" id="ARBA00007802"/>
    </source>
</evidence>
<dbReference type="OrthoDB" id="7400974at2"/>
<gene>
    <name evidence="8" type="ordered locus">ELI_03230</name>
</gene>
<evidence type="ECO:0000256" key="4">
    <source>
        <dbReference type="ARBA" id="ARBA00022989"/>
    </source>
</evidence>
<dbReference type="Proteomes" id="UP000008808">
    <property type="component" value="Chromosome"/>
</dbReference>
<reference evidence="9" key="1">
    <citation type="journal article" date="2009" name="J. Bacteriol.">
        <title>Complete genome sequence of Erythrobacter litoralis HTCC2594.</title>
        <authorList>
            <person name="Oh H.M."/>
            <person name="Giovannoni S.J."/>
            <person name="Ferriera S."/>
            <person name="Johnson J."/>
            <person name="Cho J.C."/>
        </authorList>
    </citation>
    <scope>NUCLEOTIDE SEQUENCE [LARGE SCALE GENOMIC DNA]</scope>
    <source>
        <strain evidence="9">HTCC2594</strain>
    </source>
</reference>
<feature type="transmembrane region" description="Helical" evidence="7">
    <location>
        <begin position="160"/>
        <end position="193"/>
    </location>
</feature>
<dbReference type="EMBL" id="CP000157">
    <property type="protein sequence ID" value="ABC62738.1"/>
    <property type="molecule type" value="Genomic_DNA"/>
</dbReference>
<comment type="subcellular location">
    <subcellularLocation>
        <location evidence="1">Membrane</location>
        <topology evidence="1">Multi-pass membrane protein</topology>
    </subcellularLocation>
</comment>
<feature type="transmembrane region" description="Helical" evidence="7">
    <location>
        <begin position="248"/>
        <end position="269"/>
    </location>
</feature>
<dbReference type="GO" id="GO:0016020">
    <property type="term" value="C:membrane"/>
    <property type="evidence" value="ECO:0007669"/>
    <property type="project" value="UniProtKB-SubCell"/>
</dbReference>
<dbReference type="GO" id="GO:0030255">
    <property type="term" value="P:protein secretion by the type IV secretion system"/>
    <property type="evidence" value="ECO:0007669"/>
    <property type="project" value="InterPro"/>
</dbReference>
<feature type="transmembrane region" description="Helical" evidence="7">
    <location>
        <begin position="205"/>
        <end position="228"/>
    </location>
</feature>
<evidence type="ECO:0000313" key="9">
    <source>
        <dbReference type="Proteomes" id="UP000008808"/>
    </source>
</evidence>